<dbReference type="Proteomes" id="UP001396334">
    <property type="component" value="Unassembled WGS sequence"/>
</dbReference>
<protein>
    <submittedName>
        <fullName evidence="1">Uncharacterized protein</fullName>
    </submittedName>
</protein>
<dbReference type="EMBL" id="JBBPBN010000002">
    <property type="protein sequence ID" value="KAK9044943.1"/>
    <property type="molecule type" value="Genomic_DNA"/>
</dbReference>
<proteinExistence type="predicted"/>
<organism evidence="1 2">
    <name type="scientific">Hibiscus sabdariffa</name>
    <name type="common">roselle</name>
    <dbReference type="NCBI Taxonomy" id="183260"/>
    <lineage>
        <taxon>Eukaryota</taxon>
        <taxon>Viridiplantae</taxon>
        <taxon>Streptophyta</taxon>
        <taxon>Embryophyta</taxon>
        <taxon>Tracheophyta</taxon>
        <taxon>Spermatophyta</taxon>
        <taxon>Magnoliopsida</taxon>
        <taxon>eudicotyledons</taxon>
        <taxon>Gunneridae</taxon>
        <taxon>Pentapetalae</taxon>
        <taxon>rosids</taxon>
        <taxon>malvids</taxon>
        <taxon>Malvales</taxon>
        <taxon>Malvaceae</taxon>
        <taxon>Malvoideae</taxon>
        <taxon>Hibiscus</taxon>
    </lineage>
</organism>
<name>A0ABR2U5E5_9ROSI</name>
<evidence type="ECO:0000313" key="2">
    <source>
        <dbReference type="Proteomes" id="UP001396334"/>
    </source>
</evidence>
<feature type="non-terminal residue" evidence="1">
    <location>
        <position position="1"/>
    </location>
</feature>
<sequence length="218" mass="23227">NQGGRPSDEVVIVDVPIALERQGSPVSLALQPTQKKGRSVEELMMVEDTPIEAMQDASGQTSGSTPGAGGVVMVDFGSENVCLGMSARSPHKRDIVDKGRVVDRHKESMLHVWGSASEEGVGMIQEGTMRQQGVVASQGKLVLAKTSLEARSYGWLVFECLTNNSPRLVAISEMVNNNMQLGLESGSGPLIVGCVGASGCDFTTGISYWKRYPGMWLG</sequence>
<keyword evidence="2" id="KW-1185">Reference proteome</keyword>
<evidence type="ECO:0000313" key="1">
    <source>
        <dbReference type="EMBL" id="KAK9044943.1"/>
    </source>
</evidence>
<gene>
    <name evidence="1" type="ORF">V6N11_058833</name>
</gene>
<comment type="caution">
    <text evidence="1">The sequence shown here is derived from an EMBL/GenBank/DDBJ whole genome shotgun (WGS) entry which is preliminary data.</text>
</comment>
<reference evidence="1 2" key="1">
    <citation type="journal article" date="2024" name="G3 (Bethesda)">
        <title>Genome assembly of Hibiscus sabdariffa L. provides insights into metabolisms of medicinal natural products.</title>
        <authorList>
            <person name="Kim T."/>
        </authorList>
    </citation>
    <scope>NUCLEOTIDE SEQUENCE [LARGE SCALE GENOMIC DNA]</scope>
    <source>
        <strain evidence="1">TK-2024</strain>
        <tissue evidence="1">Old leaves</tissue>
    </source>
</reference>
<accession>A0ABR2U5E5</accession>